<dbReference type="EMBL" id="GGEC01093435">
    <property type="protein sequence ID" value="MBX73919.1"/>
    <property type="molecule type" value="Transcribed_RNA"/>
</dbReference>
<name>A0A2P2R3S8_RHIMU</name>
<evidence type="ECO:0000313" key="1">
    <source>
        <dbReference type="EMBL" id="MBX73919.1"/>
    </source>
</evidence>
<accession>A0A2P2R3S8</accession>
<organism evidence="1">
    <name type="scientific">Rhizophora mucronata</name>
    <name type="common">Asiatic mangrove</name>
    <dbReference type="NCBI Taxonomy" id="61149"/>
    <lineage>
        <taxon>Eukaryota</taxon>
        <taxon>Viridiplantae</taxon>
        <taxon>Streptophyta</taxon>
        <taxon>Embryophyta</taxon>
        <taxon>Tracheophyta</taxon>
        <taxon>Spermatophyta</taxon>
        <taxon>Magnoliopsida</taxon>
        <taxon>eudicotyledons</taxon>
        <taxon>Gunneridae</taxon>
        <taxon>Pentapetalae</taxon>
        <taxon>rosids</taxon>
        <taxon>fabids</taxon>
        <taxon>Malpighiales</taxon>
        <taxon>Rhizophoraceae</taxon>
        <taxon>Rhizophora</taxon>
    </lineage>
</organism>
<sequence>MMLHDGRFNQITTNIVAVHCCLFLNSNQIFQVGKSSDNGAPLVETLLSLIFSCSS</sequence>
<protein>
    <submittedName>
        <fullName evidence="1">Uncharacterized protein</fullName>
    </submittedName>
</protein>
<reference evidence="1" key="1">
    <citation type="submission" date="2018-02" db="EMBL/GenBank/DDBJ databases">
        <title>Rhizophora mucronata_Transcriptome.</title>
        <authorList>
            <person name="Meera S.P."/>
            <person name="Sreeshan A."/>
            <person name="Augustine A."/>
        </authorList>
    </citation>
    <scope>NUCLEOTIDE SEQUENCE</scope>
    <source>
        <tissue evidence="1">Leaf</tissue>
    </source>
</reference>
<dbReference type="AlphaFoldDB" id="A0A2P2R3S8"/>
<proteinExistence type="predicted"/>